<dbReference type="Pfam" id="PF00589">
    <property type="entry name" value="Phage_integrase"/>
    <property type="match status" value="1"/>
</dbReference>
<dbReference type="Gene3D" id="1.10.150.130">
    <property type="match status" value="1"/>
</dbReference>
<dbReference type="InterPro" id="IPR011010">
    <property type="entry name" value="DNA_brk_join_enz"/>
</dbReference>
<dbReference type="InterPro" id="IPR044068">
    <property type="entry name" value="CB"/>
</dbReference>
<dbReference type="Gene3D" id="1.10.443.10">
    <property type="entry name" value="Intergrase catalytic core"/>
    <property type="match status" value="1"/>
</dbReference>
<dbReference type="EMBL" id="CP032364">
    <property type="protein sequence ID" value="AYB00232.1"/>
    <property type="molecule type" value="Genomic_DNA"/>
</dbReference>
<dbReference type="PROSITE" id="PS51900">
    <property type="entry name" value="CB"/>
    <property type="match status" value="1"/>
</dbReference>
<accession>A0A385Q1F2</accession>
<protein>
    <submittedName>
        <fullName evidence="6">Site-specific recombinase</fullName>
    </submittedName>
</protein>
<dbReference type="PROSITE" id="PS51898">
    <property type="entry name" value="TYR_RECOMBINASE"/>
    <property type="match status" value="1"/>
</dbReference>
<keyword evidence="3" id="KW-0229">DNA integration</keyword>
<dbReference type="RefSeq" id="WP_111524779.1">
    <property type="nucleotide sequence ID" value="NZ_CP032364.1"/>
</dbReference>
<keyword evidence="4" id="KW-0238">DNA-binding</keyword>
<sequence length="331" mass="38059">MKDELISEIVMELAADVDMDVGELKSKLYMIMHGYSIKLENTDIVIREENKNEWYFKKFIMTKTVQGLSERTLAQYSGEIPRMLNTIGKSAEDVSSDDILYYLAVREHKDKVSKVTVSNNLRYLRTFFEFLTVEGIIPTNPVRKIGSIKVAKKQKKAFSDVEVLKLRQGCKTVSERLIVDMLLSTGCRVSELVSIKVEDIEGRRITVLGKGNKERMVYLNAQARLTLDEHMRDIDTIINPYILPSTRYINSTEHMSSGAVESFCRRLGERTGVRNVHPHRFRRTCATMALKRGMPIEQVSKMLGHEELSTTQIYLDLDERNLEIAHEKYVV</sequence>
<dbReference type="Proteomes" id="UP000265562">
    <property type="component" value="Chromosome"/>
</dbReference>
<evidence type="ECO:0000313" key="6">
    <source>
        <dbReference type="EMBL" id="AYB00232.1"/>
    </source>
</evidence>
<dbReference type="GO" id="GO:0006310">
    <property type="term" value="P:DNA recombination"/>
    <property type="evidence" value="ECO:0007669"/>
    <property type="project" value="UniProtKB-KW"/>
</dbReference>
<evidence type="ECO:0000256" key="5">
    <source>
        <dbReference type="ARBA" id="ARBA00023172"/>
    </source>
</evidence>
<organism evidence="6 7">
    <name type="scientific">Lachnoanaerobaculum umeaense</name>
    <dbReference type="NCBI Taxonomy" id="617123"/>
    <lineage>
        <taxon>Bacteria</taxon>
        <taxon>Bacillati</taxon>
        <taxon>Bacillota</taxon>
        <taxon>Clostridia</taxon>
        <taxon>Lachnospirales</taxon>
        <taxon>Lachnospiraceae</taxon>
        <taxon>Lachnoanaerobaculum</taxon>
    </lineage>
</organism>
<dbReference type="OrthoDB" id="9801717at2"/>
<dbReference type="PANTHER" id="PTHR30349">
    <property type="entry name" value="PHAGE INTEGRASE-RELATED"/>
    <property type="match status" value="1"/>
</dbReference>
<evidence type="ECO:0000256" key="1">
    <source>
        <dbReference type="ARBA" id="ARBA00003283"/>
    </source>
</evidence>
<name>A0A385Q1F2_9FIRM</name>
<dbReference type="InterPro" id="IPR004107">
    <property type="entry name" value="Integrase_SAM-like_N"/>
</dbReference>
<gene>
    <name evidence="6" type="ORF">D4A81_09955</name>
</gene>
<comment type="function">
    <text evidence="1">Site-specific tyrosine recombinase, which acts by catalyzing the cutting and rejoining of the recombining DNA molecules.</text>
</comment>
<dbReference type="KEGG" id="lua:D4A81_09955"/>
<reference evidence="6 7" key="1">
    <citation type="submission" date="2018-09" db="EMBL/GenBank/DDBJ databases">
        <title>Genome sequencing of Lachnoanaerobaculum umeaense DSM 23576.</title>
        <authorList>
            <person name="Kook J.-K."/>
            <person name="Park S.-N."/>
            <person name="Lim Y.K."/>
        </authorList>
    </citation>
    <scope>NUCLEOTIDE SEQUENCE [LARGE SCALE GENOMIC DNA]</scope>
    <source>
        <strain evidence="7">DSM 23576 \ CCUG 58757</strain>
    </source>
</reference>
<evidence type="ECO:0000256" key="2">
    <source>
        <dbReference type="ARBA" id="ARBA00008857"/>
    </source>
</evidence>
<dbReference type="InterPro" id="IPR013762">
    <property type="entry name" value="Integrase-like_cat_sf"/>
</dbReference>
<proteinExistence type="inferred from homology"/>
<dbReference type="CDD" id="cd00397">
    <property type="entry name" value="DNA_BRE_C"/>
    <property type="match status" value="1"/>
</dbReference>
<dbReference type="GO" id="GO:0003677">
    <property type="term" value="F:DNA binding"/>
    <property type="evidence" value="ECO:0007669"/>
    <property type="project" value="UniProtKB-UniRule"/>
</dbReference>
<dbReference type="AlphaFoldDB" id="A0A385Q1F2"/>
<dbReference type="InterPro" id="IPR050090">
    <property type="entry name" value="Tyrosine_recombinase_XerCD"/>
</dbReference>
<keyword evidence="5" id="KW-0233">DNA recombination</keyword>
<evidence type="ECO:0000256" key="4">
    <source>
        <dbReference type="ARBA" id="ARBA00023125"/>
    </source>
</evidence>
<dbReference type="InterPro" id="IPR002104">
    <property type="entry name" value="Integrase_catalytic"/>
</dbReference>
<dbReference type="Pfam" id="PF13495">
    <property type="entry name" value="Phage_int_SAM_4"/>
    <property type="match status" value="1"/>
</dbReference>
<comment type="similarity">
    <text evidence="2">Belongs to the 'phage' integrase family.</text>
</comment>
<dbReference type="SUPFAM" id="SSF56349">
    <property type="entry name" value="DNA breaking-rejoining enzymes"/>
    <property type="match status" value="1"/>
</dbReference>
<keyword evidence="7" id="KW-1185">Reference proteome</keyword>
<evidence type="ECO:0000313" key="7">
    <source>
        <dbReference type="Proteomes" id="UP000265562"/>
    </source>
</evidence>
<dbReference type="GO" id="GO:0015074">
    <property type="term" value="P:DNA integration"/>
    <property type="evidence" value="ECO:0007669"/>
    <property type="project" value="UniProtKB-KW"/>
</dbReference>
<evidence type="ECO:0000256" key="3">
    <source>
        <dbReference type="ARBA" id="ARBA00022908"/>
    </source>
</evidence>
<dbReference type="InterPro" id="IPR010998">
    <property type="entry name" value="Integrase_recombinase_N"/>
</dbReference>
<dbReference type="PANTHER" id="PTHR30349:SF41">
    <property type="entry name" value="INTEGRASE_RECOMBINASE PROTEIN MJ0367-RELATED"/>
    <property type="match status" value="1"/>
</dbReference>